<gene>
    <name evidence="3" type="ORF">EJP82_15725</name>
</gene>
<dbReference type="InterPro" id="IPR001584">
    <property type="entry name" value="Integrase_cat-core"/>
</dbReference>
<comment type="caution">
    <text evidence="3">The sequence shown here is derived from an EMBL/GenBank/DDBJ whole genome shotgun (WGS) entry which is preliminary data.</text>
</comment>
<dbReference type="Pfam" id="PF20310">
    <property type="entry name" value="HTH_Tnp_2"/>
    <property type="match status" value="1"/>
</dbReference>
<dbReference type="InterPro" id="IPR025948">
    <property type="entry name" value="HTH-like_dom"/>
</dbReference>
<reference evidence="3 4" key="1">
    <citation type="submission" date="2018-12" db="EMBL/GenBank/DDBJ databases">
        <authorList>
            <person name="Sun L."/>
            <person name="Chen Z."/>
        </authorList>
    </citation>
    <scope>NUCLEOTIDE SEQUENCE [LARGE SCALE GENOMIC DNA]</scope>
    <source>
        <strain evidence="3 4">DSM 15890</strain>
    </source>
</reference>
<dbReference type="SUPFAM" id="SSF53098">
    <property type="entry name" value="Ribonuclease H-like"/>
    <property type="match status" value="1"/>
</dbReference>
<evidence type="ECO:0000313" key="4">
    <source>
        <dbReference type="Proteomes" id="UP000279446"/>
    </source>
</evidence>
<dbReference type="Proteomes" id="UP000279446">
    <property type="component" value="Unassembled WGS sequence"/>
</dbReference>
<sequence>MSKKLFSEADQILLLKNNYVSKISERSITFTDEFKRLFIEELMIGKLPREIFESHCLPVHIIGMTRVEQSADRWKKAYSRDGIIGLLDNRKGASGRPLQRELTSEEVIAKQEARINLLESQIELLKKLDKNERRLLLSGIKRSISVKFELIKNTVDKGFSRLTGYLCELLQVSRSGYYNYLASTNARLERAKRDEEAGKLVKKAFNRRGFKKGARSIKMVLKQDFKVTYSLKRISRLMKKFNLVCPHRKPNPYKRIAKATKEHRTLPNLLQRDFRKEIPGLVLLTDITYLPYGRSEMAYLSTLLDASTGEVLAYNLSDRITLDIATDTVDGLLKQRNVKLHTDAFIHSDQGSHYTSPVYQKLLRDHGLGQSMSRRGNCAPQESFFGHMKDHVDHRSCSSFLELQRQVNRYIRYYNHHRYQWGRQKMTPVQ</sequence>
<evidence type="ECO:0000259" key="2">
    <source>
        <dbReference type="PROSITE" id="PS50994"/>
    </source>
</evidence>
<dbReference type="AlphaFoldDB" id="A0A3S1C7J8"/>
<dbReference type="InterPro" id="IPR050900">
    <property type="entry name" value="Transposase_IS3/IS150/IS904"/>
</dbReference>
<dbReference type="InterPro" id="IPR046929">
    <property type="entry name" value="HTH_Tnp"/>
</dbReference>
<dbReference type="Gene3D" id="3.30.420.10">
    <property type="entry name" value="Ribonuclease H-like superfamily/Ribonuclease H"/>
    <property type="match status" value="1"/>
</dbReference>
<dbReference type="Pfam" id="PF13276">
    <property type="entry name" value="HTH_21"/>
    <property type="match status" value="1"/>
</dbReference>
<dbReference type="RefSeq" id="WP_127193027.1">
    <property type="nucleotide sequence ID" value="NZ_RZNY01000013.1"/>
</dbReference>
<feature type="domain" description="Integrase catalytic" evidence="2">
    <location>
        <begin position="275"/>
        <end position="430"/>
    </location>
</feature>
<dbReference type="InterPro" id="IPR036397">
    <property type="entry name" value="RNaseH_sf"/>
</dbReference>
<evidence type="ECO:0000313" key="3">
    <source>
        <dbReference type="EMBL" id="RUT45133.1"/>
    </source>
</evidence>
<dbReference type="EMBL" id="RZNY01000013">
    <property type="protein sequence ID" value="RUT45133.1"/>
    <property type="molecule type" value="Genomic_DNA"/>
</dbReference>
<dbReference type="PROSITE" id="PS50994">
    <property type="entry name" value="INTEGRASE"/>
    <property type="match status" value="1"/>
</dbReference>
<dbReference type="GO" id="GO:0003676">
    <property type="term" value="F:nucleic acid binding"/>
    <property type="evidence" value="ECO:0007669"/>
    <property type="project" value="InterPro"/>
</dbReference>
<accession>A0A3S1C7J8</accession>
<dbReference type="Pfam" id="PF13333">
    <property type="entry name" value="rve_2"/>
    <property type="match status" value="1"/>
</dbReference>
<protein>
    <submittedName>
        <fullName evidence="3">IS3 family transposase</fullName>
    </submittedName>
</protein>
<dbReference type="PANTHER" id="PTHR46889:SF4">
    <property type="entry name" value="TRANSPOSASE INSO FOR INSERTION SEQUENCE ELEMENT IS911B-RELATED"/>
    <property type="match status" value="1"/>
</dbReference>
<organism evidence="3 4">
    <name type="scientific">Paenibacillus anaericanus</name>
    <dbReference type="NCBI Taxonomy" id="170367"/>
    <lineage>
        <taxon>Bacteria</taxon>
        <taxon>Bacillati</taxon>
        <taxon>Bacillota</taxon>
        <taxon>Bacilli</taxon>
        <taxon>Bacillales</taxon>
        <taxon>Paenibacillaceae</taxon>
        <taxon>Paenibacillus</taxon>
    </lineage>
</organism>
<proteinExistence type="predicted"/>
<dbReference type="GO" id="GO:0015074">
    <property type="term" value="P:DNA integration"/>
    <property type="evidence" value="ECO:0007669"/>
    <property type="project" value="InterPro"/>
</dbReference>
<comment type="function">
    <text evidence="1">Involved in the transposition of the insertion sequence.</text>
</comment>
<dbReference type="InterPro" id="IPR048020">
    <property type="entry name" value="Transpos_IS3"/>
</dbReference>
<dbReference type="OrthoDB" id="9781005at2"/>
<dbReference type="InterPro" id="IPR012337">
    <property type="entry name" value="RNaseH-like_sf"/>
</dbReference>
<dbReference type="NCBIfam" id="NF033516">
    <property type="entry name" value="transpos_IS3"/>
    <property type="match status" value="1"/>
</dbReference>
<name>A0A3S1C7J8_9BACL</name>
<keyword evidence="4" id="KW-1185">Reference proteome</keyword>
<evidence type="ECO:0000256" key="1">
    <source>
        <dbReference type="ARBA" id="ARBA00002286"/>
    </source>
</evidence>
<dbReference type="Pfam" id="PF00665">
    <property type="entry name" value="rve"/>
    <property type="match status" value="1"/>
</dbReference>
<dbReference type="PANTHER" id="PTHR46889">
    <property type="entry name" value="TRANSPOSASE INSF FOR INSERTION SEQUENCE IS3B-RELATED"/>
    <property type="match status" value="1"/>
</dbReference>